<dbReference type="PANTHER" id="PTHR43469:SF1">
    <property type="entry name" value="SPBETA PROPHAGE-DERIVED DISULFIDE BOND FORMATION PROTEIN B"/>
    <property type="match status" value="1"/>
</dbReference>
<dbReference type="Proteomes" id="UP000297668">
    <property type="component" value="Unassembled WGS sequence"/>
</dbReference>
<keyword evidence="4 12" id="KW-0812">Transmembrane</keyword>
<keyword evidence="3" id="KW-0813">Transport</keyword>
<dbReference type="InterPro" id="IPR023380">
    <property type="entry name" value="DsbB-like_sf"/>
</dbReference>
<comment type="similarity">
    <text evidence="2">Belongs to the DsbB family. BdbC subfamily.</text>
</comment>
<keyword evidence="7" id="KW-0560">Oxidoreductase</keyword>
<feature type="transmembrane region" description="Helical" evidence="12">
    <location>
        <begin position="67"/>
        <end position="86"/>
    </location>
</feature>
<dbReference type="Gene3D" id="1.20.1550.10">
    <property type="entry name" value="DsbB-like"/>
    <property type="match status" value="1"/>
</dbReference>
<dbReference type="InterPro" id="IPR012187">
    <property type="entry name" value="Disulphide_bond_form_BdbC"/>
</dbReference>
<evidence type="ECO:0000256" key="11">
    <source>
        <dbReference type="ARBA" id="ARBA00023284"/>
    </source>
</evidence>
<evidence type="ECO:0000256" key="10">
    <source>
        <dbReference type="ARBA" id="ARBA00023186"/>
    </source>
</evidence>
<protein>
    <submittedName>
        <fullName evidence="14">Disulfide bond formation protein B</fullName>
    </submittedName>
</protein>
<keyword evidence="8 12" id="KW-0472">Membrane</keyword>
<evidence type="ECO:0000256" key="9">
    <source>
        <dbReference type="ARBA" id="ARBA00023157"/>
    </source>
</evidence>
<dbReference type="AlphaFoldDB" id="A0A4Y9FC56"/>
<keyword evidence="9" id="KW-1015">Disulfide bond</keyword>
<dbReference type="Proteomes" id="UP000297244">
    <property type="component" value="Unassembled WGS sequence"/>
</dbReference>
<feature type="transmembrane region" description="Helical" evidence="12">
    <location>
        <begin position="114"/>
        <end position="133"/>
    </location>
</feature>
<evidence type="ECO:0000256" key="2">
    <source>
        <dbReference type="ARBA" id="ARBA00007602"/>
    </source>
</evidence>
<dbReference type="Pfam" id="PF02600">
    <property type="entry name" value="DsbB"/>
    <property type="match status" value="1"/>
</dbReference>
<evidence type="ECO:0000313" key="16">
    <source>
        <dbReference type="Proteomes" id="UP000297668"/>
    </source>
</evidence>
<evidence type="ECO:0000313" key="13">
    <source>
        <dbReference type="EMBL" id="TFU16782.1"/>
    </source>
</evidence>
<evidence type="ECO:0000256" key="7">
    <source>
        <dbReference type="ARBA" id="ARBA00023002"/>
    </source>
</evidence>
<dbReference type="OrthoDB" id="158402at2"/>
<reference evidence="15 16" key="1">
    <citation type="submission" date="2019-03" db="EMBL/GenBank/DDBJ databases">
        <title>Thermus tengchongensis species for the arsenic transformation mechanism.</title>
        <authorList>
            <person name="Yuan G.C."/>
        </authorList>
    </citation>
    <scope>NUCLEOTIDE SEQUENCE [LARGE SCALE GENOMIC DNA]</scope>
    <source>
        <strain evidence="14 16">15W</strain>
        <strain evidence="13 15">15Y</strain>
    </source>
</reference>
<feature type="transmembrane region" description="Helical" evidence="12">
    <location>
        <begin position="42"/>
        <end position="60"/>
    </location>
</feature>
<evidence type="ECO:0000256" key="4">
    <source>
        <dbReference type="ARBA" id="ARBA00022692"/>
    </source>
</evidence>
<dbReference type="EMBL" id="SKBL01000004">
    <property type="protein sequence ID" value="TFU16782.1"/>
    <property type="molecule type" value="Genomic_DNA"/>
</dbReference>
<evidence type="ECO:0000256" key="1">
    <source>
        <dbReference type="ARBA" id="ARBA00004141"/>
    </source>
</evidence>
<name>A0A4Y9FC56_9DEIN</name>
<keyword evidence="15" id="KW-1185">Reference proteome</keyword>
<dbReference type="EMBL" id="SJZF01000006">
    <property type="protein sequence ID" value="TFU26784.1"/>
    <property type="molecule type" value="Genomic_DNA"/>
</dbReference>
<dbReference type="GO" id="GO:0016020">
    <property type="term" value="C:membrane"/>
    <property type="evidence" value="ECO:0007669"/>
    <property type="project" value="UniProtKB-SubCell"/>
</dbReference>
<dbReference type="SUPFAM" id="SSF158442">
    <property type="entry name" value="DsbB-like"/>
    <property type="match status" value="1"/>
</dbReference>
<evidence type="ECO:0000256" key="3">
    <source>
        <dbReference type="ARBA" id="ARBA00022448"/>
    </source>
</evidence>
<gene>
    <name evidence="13" type="ORF">E0489_05080</name>
    <name evidence="14" type="ORF">E0687_04920</name>
</gene>
<dbReference type="GO" id="GO:0006457">
    <property type="term" value="P:protein folding"/>
    <property type="evidence" value="ECO:0007669"/>
    <property type="project" value="InterPro"/>
</dbReference>
<evidence type="ECO:0000313" key="14">
    <source>
        <dbReference type="EMBL" id="TFU26784.1"/>
    </source>
</evidence>
<evidence type="ECO:0000256" key="12">
    <source>
        <dbReference type="SAM" id="Phobius"/>
    </source>
</evidence>
<sequence length="143" mass="16034">MLGPMRRGSLILAFAWLVALVATLGSLYYSEVRLFLPCELCWYQRIFMYPQAVILGLALWRQDFAIWPYSLALSLIGGSLSGLHLLEQKFPDLFTLACKPPVPCSVEYIPQFPIPLQALIAFALIALSMGFLAREVRRAGQRG</sequence>
<evidence type="ECO:0000256" key="6">
    <source>
        <dbReference type="ARBA" id="ARBA00022989"/>
    </source>
</evidence>
<keyword evidence="5" id="KW-0249">Electron transport</keyword>
<organism evidence="14 16">
    <name type="scientific">Thermus tengchongensis</name>
    <dbReference type="NCBI Taxonomy" id="1214928"/>
    <lineage>
        <taxon>Bacteria</taxon>
        <taxon>Thermotogati</taxon>
        <taxon>Deinococcota</taxon>
        <taxon>Deinococci</taxon>
        <taxon>Thermales</taxon>
        <taxon>Thermaceae</taxon>
        <taxon>Thermus</taxon>
    </lineage>
</organism>
<comment type="caution">
    <text evidence="14">The sequence shown here is derived from an EMBL/GenBank/DDBJ whole genome shotgun (WGS) entry which is preliminary data.</text>
</comment>
<keyword evidence="6 12" id="KW-1133">Transmembrane helix</keyword>
<dbReference type="STRING" id="1449357.GCA_000744175_00044"/>
<dbReference type="InterPro" id="IPR003752">
    <property type="entry name" value="DiS_bond_form_DsbB/BdbC"/>
</dbReference>
<keyword evidence="11" id="KW-0676">Redox-active center</keyword>
<dbReference type="PIRSF" id="PIRSF036659">
    <property type="entry name" value="BdbC"/>
    <property type="match status" value="1"/>
</dbReference>
<evidence type="ECO:0000256" key="8">
    <source>
        <dbReference type="ARBA" id="ARBA00023136"/>
    </source>
</evidence>
<evidence type="ECO:0000256" key="5">
    <source>
        <dbReference type="ARBA" id="ARBA00022982"/>
    </source>
</evidence>
<dbReference type="PANTHER" id="PTHR43469">
    <property type="entry name" value="DISULFIDE FORMATION PROTEIN-RELATED"/>
    <property type="match status" value="1"/>
</dbReference>
<dbReference type="GO" id="GO:0015035">
    <property type="term" value="F:protein-disulfide reductase activity"/>
    <property type="evidence" value="ECO:0007669"/>
    <property type="project" value="InterPro"/>
</dbReference>
<accession>A0A4Y9FC56</accession>
<evidence type="ECO:0000313" key="15">
    <source>
        <dbReference type="Proteomes" id="UP000297244"/>
    </source>
</evidence>
<keyword evidence="10" id="KW-0143">Chaperone</keyword>
<proteinExistence type="inferred from homology"/>
<comment type="subcellular location">
    <subcellularLocation>
        <location evidence="1">Membrane</location>
        <topology evidence="1">Multi-pass membrane protein</topology>
    </subcellularLocation>
</comment>